<keyword evidence="8" id="KW-1185">Reference proteome</keyword>
<dbReference type="STRING" id="349124.Hhal_0887"/>
<dbReference type="InterPro" id="IPR005538">
    <property type="entry name" value="LrgA/CidA"/>
</dbReference>
<evidence type="ECO:0000256" key="3">
    <source>
        <dbReference type="ARBA" id="ARBA00022692"/>
    </source>
</evidence>
<dbReference type="KEGG" id="hha:Hhal_0887"/>
<reference evidence="8" key="1">
    <citation type="submission" date="2006-12" db="EMBL/GenBank/DDBJ databases">
        <title>Complete sequence of Halorhodospira halophila SL1.</title>
        <authorList>
            <consortium name="US DOE Joint Genome Institute"/>
            <person name="Copeland A."/>
            <person name="Lucas S."/>
            <person name="Lapidus A."/>
            <person name="Barry K."/>
            <person name="Detter J.C."/>
            <person name="Glavina del Rio T."/>
            <person name="Hammon N."/>
            <person name="Israni S."/>
            <person name="Dalin E."/>
            <person name="Tice H."/>
            <person name="Pitluck S."/>
            <person name="Saunders E."/>
            <person name="Brettin T."/>
            <person name="Bruce D."/>
            <person name="Han C."/>
            <person name="Tapia R."/>
            <person name="Schmutz J."/>
            <person name="Larimer F."/>
            <person name="Land M."/>
            <person name="Hauser L."/>
            <person name="Kyrpides N."/>
            <person name="Mikhailova N."/>
            <person name="Hoff W."/>
            <person name="Richardson P."/>
        </authorList>
    </citation>
    <scope>NUCLEOTIDE SEQUENCE [LARGE SCALE GENOMIC DNA]</scope>
    <source>
        <strain evidence="8">DSM 244 / SL1</strain>
    </source>
</reference>
<dbReference type="HOGENOM" id="CLU_113736_4_3_6"/>
<evidence type="ECO:0000256" key="5">
    <source>
        <dbReference type="ARBA" id="ARBA00023136"/>
    </source>
</evidence>
<feature type="transmembrane region" description="Helical" evidence="6">
    <location>
        <begin position="58"/>
        <end position="77"/>
    </location>
</feature>
<accession>A1WVF1</accession>
<proteinExistence type="predicted"/>
<dbReference type="Pfam" id="PF03788">
    <property type="entry name" value="LrgA"/>
    <property type="match status" value="1"/>
</dbReference>
<evidence type="ECO:0000256" key="2">
    <source>
        <dbReference type="ARBA" id="ARBA00022475"/>
    </source>
</evidence>
<name>A1WVF1_HALHL</name>
<keyword evidence="3 6" id="KW-0812">Transmembrane</keyword>
<evidence type="ECO:0000313" key="8">
    <source>
        <dbReference type="Proteomes" id="UP000000647"/>
    </source>
</evidence>
<protein>
    <submittedName>
        <fullName evidence="7">LrgA family protein</fullName>
    </submittedName>
</protein>
<dbReference type="OrthoDB" id="385012at2"/>
<evidence type="ECO:0000313" key="7">
    <source>
        <dbReference type="EMBL" id="ABM61663.1"/>
    </source>
</evidence>
<dbReference type="EMBL" id="CP000544">
    <property type="protein sequence ID" value="ABM61663.1"/>
    <property type="molecule type" value="Genomic_DNA"/>
</dbReference>
<evidence type="ECO:0000256" key="6">
    <source>
        <dbReference type="SAM" id="Phobius"/>
    </source>
</evidence>
<sequence>MLLGLTLLLGFQLLGEVLARLFGLPLPGPVIGLALLFATLIAVGRVPTGLRTAAEGLLRYLALLLIPAGVGILLHLPRLQEDALAIVAALVVSTGVALAVTAVLFQWRWLRRGRSAKAEDDDD</sequence>
<dbReference type="RefSeq" id="WP_011813686.1">
    <property type="nucleotide sequence ID" value="NC_008789.1"/>
</dbReference>
<dbReference type="Proteomes" id="UP000000647">
    <property type="component" value="Chromosome"/>
</dbReference>
<dbReference type="PANTHER" id="PTHR33931:SF2">
    <property type="entry name" value="HOLIN-LIKE PROTEIN CIDA"/>
    <property type="match status" value="1"/>
</dbReference>
<keyword evidence="5 6" id="KW-0472">Membrane</keyword>
<dbReference type="eggNOG" id="COG1380">
    <property type="taxonomic scope" value="Bacteria"/>
</dbReference>
<dbReference type="GO" id="GO:0005886">
    <property type="term" value="C:plasma membrane"/>
    <property type="evidence" value="ECO:0007669"/>
    <property type="project" value="UniProtKB-SubCell"/>
</dbReference>
<dbReference type="AlphaFoldDB" id="A1WVF1"/>
<comment type="subcellular location">
    <subcellularLocation>
        <location evidence="1">Cell membrane</location>
        <topology evidence="1">Multi-pass membrane protein</topology>
    </subcellularLocation>
</comment>
<reference evidence="7 8" key="2">
    <citation type="journal article" date="2013" name="Stand. Genomic Sci.">
        <title>Complete genome sequence of Halorhodospira halophila SL1.</title>
        <authorList>
            <person name="Challacombe J.F."/>
            <person name="Majid S."/>
            <person name="Deole R."/>
            <person name="Brettin T.S."/>
            <person name="Bruce D."/>
            <person name="Delano S.F."/>
            <person name="Detter J.C."/>
            <person name="Gleasner C.D."/>
            <person name="Han C.S."/>
            <person name="Misra M."/>
            <person name="Reitenga K.G."/>
            <person name="Mikhailova N."/>
            <person name="Woyke T."/>
            <person name="Pitluck S."/>
            <person name="Nolan M."/>
            <person name="Land M.L."/>
            <person name="Saunders E."/>
            <person name="Tapia R."/>
            <person name="Lapidus A."/>
            <person name="Ivanova N."/>
            <person name="Hoff W.D."/>
        </authorList>
    </citation>
    <scope>NUCLEOTIDE SEQUENCE [LARGE SCALE GENOMIC DNA]</scope>
    <source>
        <strain evidence="8">DSM 244 / SL1</strain>
    </source>
</reference>
<feature type="transmembrane region" description="Helical" evidence="6">
    <location>
        <begin position="29"/>
        <end position="46"/>
    </location>
</feature>
<evidence type="ECO:0000256" key="1">
    <source>
        <dbReference type="ARBA" id="ARBA00004651"/>
    </source>
</evidence>
<evidence type="ECO:0000256" key="4">
    <source>
        <dbReference type="ARBA" id="ARBA00022989"/>
    </source>
</evidence>
<feature type="transmembrane region" description="Helical" evidence="6">
    <location>
        <begin position="83"/>
        <end position="105"/>
    </location>
</feature>
<dbReference type="PANTHER" id="PTHR33931">
    <property type="entry name" value="HOLIN-LIKE PROTEIN CIDA-RELATED"/>
    <property type="match status" value="1"/>
</dbReference>
<keyword evidence="2" id="KW-1003">Cell membrane</keyword>
<keyword evidence="4 6" id="KW-1133">Transmembrane helix</keyword>
<gene>
    <name evidence="7" type="ordered locus">Hhal_0887</name>
</gene>
<organism evidence="7 8">
    <name type="scientific">Halorhodospira halophila (strain DSM 244 / SL1)</name>
    <name type="common">Ectothiorhodospira halophila (strain DSM 244 / SL1)</name>
    <dbReference type="NCBI Taxonomy" id="349124"/>
    <lineage>
        <taxon>Bacteria</taxon>
        <taxon>Pseudomonadati</taxon>
        <taxon>Pseudomonadota</taxon>
        <taxon>Gammaproteobacteria</taxon>
        <taxon>Chromatiales</taxon>
        <taxon>Ectothiorhodospiraceae</taxon>
        <taxon>Halorhodospira</taxon>
    </lineage>
</organism>